<protein>
    <recommendedName>
        <fullName evidence="4">HNH nuclease domain-containing protein</fullName>
    </recommendedName>
</protein>
<organism evidence="2 3">
    <name type="scientific">Mycena indigotica</name>
    <dbReference type="NCBI Taxonomy" id="2126181"/>
    <lineage>
        <taxon>Eukaryota</taxon>
        <taxon>Fungi</taxon>
        <taxon>Dikarya</taxon>
        <taxon>Basidiomycota</taxon>
        <taxon>Agaricomycotina</taxon>
        <taxon>Agaricomycetes</taxon>
        <taxon>Agaricomycetidae</taxon>
        <taxon>Agaricales</taxon>
        <taxon>Marasmiineae</taxon>
        <taxon>Mycenaceae</taxon>
        <taxon>Mycena</taxon>
    </lineage>
</organism>
<feature type="region of interest" description="Disordered" evidence="1">
    <location>
        <begin position="120"/>
        <end position="148"/>
    </location>
</feature>
<dbReference type="RefSeq" id="XP_037226427.1">
    <property type="nucleotide sequence ID" value="XM_037358517.1"/>
</dbReference>
<name>A0A8H6WL36_9AGAR</name>
<gene>
    <name evidence="2" type="ORF">MIND_00159200</name>
</gene>
<reference evidence="2" key="1">
    <citation type="submission" date="2020-05" db="EMBL/GenBank/DDBJ databases">
        <title>Mycena genomes resolve the evolution of fungal bioluminescence.</title>
        <authorList>
            <person name="Tsai I.J."/>
        </authorList>
    </citation>
    <scope>NUCLEOTIDE SEQUENCE</scope>
    <source>
        <strain evidence="2">171206Taipei</strain>
    </source>
</reference>
<feature type="compositionally biased region" description="Basic and acidic residues" evidence="1">
    <location>
        <begin position="129"/>
        <end position="140"/>
    </location>
</feature>
<keyword evidence="3" id="KW-1185">Reference proteome</keyword>
<accession>A0A8H6WL36</accession>
<dbReference type="AlphaFoldDB" id="A0A8H6WL36"/>
<evidence type="ECO:0000313" key="2">
    <source>
        <dbReference type="EMBL" id="KAF7316404.1"/>
    </source>
</evidence>
<dbReference type="EMBL" id="JACAZF010000001">
    <property type="protein sequence ID" value="KAF7316404.1"/>
    <property type="molecule type" value="Genomic_DNA"/>
</dbReference>
<proteinExistence type="predicted"/>
<dbReference type="GeneID" id="59341033"/>
<sequence>MSLPLTKPVLPNFKWPENAVVESSYISVLEAESSAVNSYNMSKNEASRQLNAANIVNARVVGFLYQQFFELRETALGNKPLTQVHKEVVSSPDETAIYAHGQRYVDHLICPFRTKSKEGIASSHSSRASSDHAGDAHDVELQTGARSSPRTRALARDYYRCAVTGIYDNKSLKTREKLSMQLKSSEENYYRNLVETCHILNNSLFENVEPSSIRENNEATALRILRDFGMETLVDSLLRTANKAASETRSSNLCNIISLTSNVHHLFGELQMTFQPVKGEEDTYLVKFMGDGRQRTAEMINEKIIFRNWAPIHRIAEARTDLPLPDARLLILHCACAHVAYLSGAGELLDDILNHDDYKDIGVLAEDGGSMDVLRAALTPLAAIRA</sequence>
<comment type="caution">
    <text evidence="2">The sequence shown here is derived from an EMBL/GenBank/DDBJ whole genome shotgun (WGS) entry which is preliminary data.</text>
</comment>
<evidence type="ECO:0000313" key="3">
    <source>
        <dbReference type="Proteomes" id="UP000636479"/>
    </source>
</evidence>
<dbReference type="Proteomes" id="UP000636479">
    <property type="component" value="Unassembled WGS sequence"/>
</dbReference>
<evidence type="ECO:0008006" key="4">
    <source>
        <dbReference type="Google" id="ProtNLM"/>
    </source>
</evidence>
<dbReference type="OrthoDB" id="2104739at2759"/>
<evidence type="ECO:0000256" key="1">
    <source>
        <dbReference type="SAM" id="MobiDB-lite"/>
    </source>
</evidence>